<feature type="compositionally biased region" description="Polar residues" evidence="1">
    <location>
        <begin position="169"/>
        <end position="184"/>
    </location>
</feature>
<dbReference type="HOGENOM" id="CLU_1245488_0_0_1"/>
<feature type="domain" description="ZNF598/HEL2 PAH" evidence="2">
    <location>
        <begin position="1"/>
        <end position="71"/>
    </location>
</feature>
<feature type="region of interest" description="Disordered" evidence="1">
    <location>
        <begin position="101"/>
        <end position="198"/>
    </location>
</feature>
<gene>
    <name evidence="3" type="ORF">M7I_2008</name>
</gene>
<organism evidence="3 4">
    <name type="scientific">Glarea lozoyensis (strain ATCC 74030 / MF5533)</name>
    <dbReference type="NCBI Taxonomy" id="1104152"/>
    <lineage>
        <taxon>Eukaryota</taxon>
        <taxon>Fungi</taxon>
        <taxon>Dikarya</taxon>
        <taxon>Ascomycota</taxon>
        <taxon>Pezizomycotina</taxon>
        <taxon>Leotiomycetes</taxon>
        <taxon>Helotiales</taxon>
        <taxon>Helotiaceae</taxon>
        <taxon>Glarea</taxon>
    </lineage>
</organism>
<comment type="caution">
    <text evidence="3">The sequence shown here is derived from an EMBL/GenBank/DDBJ whole genome shotgun (WGS) entry which is preliminary data.</text>
</comment>
<dbReference type="EMBL" id="AGUE01000040">
    <property type="protein sequence ID" value="EHL02053.1"/>
    <property type="molecule type" value="Genomic_DNA"/>
</dbReference>
<protein>
    <submittedName>
        <fullName evidence="3">Putative LIM domain and RING finger protein</fullName>
    </submittedName>
</protein>
<name>H0EHM4_GLAL7</name>
<dbReference type="AlphaFoldDB" id="H0EHM4"/>
<sequence length="222" mass="23742">MLQNDPTKLSQFRNSISYFKTSAITATALIESFFALFSDTTSSALGTLIREVADLYEDKAKSDALRTAWNDWRAINEDYPSLPVTSNPNSSSIPLGWANKTSNAASSSGPSSSSKSTRVLKLKSSTAQSSRSSVSQTRSWGGTSTPSSSVVPSAQPYPSLPPPAGSASRTGKGTSSCAERQYQGSRWGRHVSRAAAGKETSEYDFWVWQWDGAEGSGGEFVV</sequence>
<reference evidence="3 4" key="1">
    <citation type="journal article" date="2012" name="Eukaryot. Cell">
        <title>Genome sequence of the fungus Glarea lozoyensis: the first genome sequence of a species from the Helotiaceae family.</title>
        <authorList>
            <person name="Youssar L."/>
            <person name="Gruening B.A."/>
            <person name="Erxleben A."/>
            <person name="Guenther S."/>
            <person name="Huettel W."/>
        </authorList>
    </citation>
    <scope>NUCLEOTIDE SEQUENCE [LARGE SCALE GENOMIC DNA]</scope>
    <source>
        <strain evidence="4">ATCC 74030 / MF5533</strain>
    </source>
</reference>
<evidence type="ECO:0000313" key="3">
    <source>
        <dbReference type="EMBL" id="EHL02053.1"/>
    </source>
</evidence>
<evidence type="ECO:0000313" key="4">
    <source>
        <dbReference type="Proteomes" id="UP000005446"/>
    </source>
</evidence>
<feature type="compositionally biased region" description="Low complexity" evidence="1">
    <location>
        <begin position="102"/>
        <end position="116"/>
    </location>
</feature>
<dbReference type="OrthoDB" id="3838338at2759"/>
<accession>H0EHM4</accession>
<keyword evidence="4" id="KW-1185">Reference proteome</keyword>
<dbReference type="Proteomes" id="UP000005446">
    <property type="component" value="Unassembled WGS sequence"/>
</dbReference>
<dbReference type="InParanoid" id="H0EHM4"/>
<dbReference type="Pfam" id="PF23202">
    <property type="entry name" value="PAH_ZNF598"/>
    <property type="match status" value="1"/>
</dbReference>
<dbReference type="InterPro" id="IPR057634">
    <property type="entry name" value="PAH_ZNF598/HEL2"/>
</dbReference>
<feature type="compositionally biased region" description="Low complexity" evidence="1">
    <location>
        <begin position="124"/>
        <end position="157"/>
    </location>
</feature>
<proteinExistence type="predicted"/>
<evidence type="ECO:0000256" key="1">
    <source>
        <dbReference type="SAM" id="MobiDB-lite"/>
    </source>
</evidence>
<evidence type="ECO:0000259" key="2">
    <source>
        <dbReference type="Pfam" id="PF23202"/>
    </source>
</evidence>